<name>A0A0F9FGR3_9ZZZZ</name>
<protein>
    <submittedName>
        <fullName evidence="1">Uncharacterized protein</fullName>
    </submittedName>
</protein>
<evidence type="ECO:0000313" key="1">
    <source>
        <dbReference type="EMBL" id="KKL85594.1"/>
    </source>
</evidence>
<dbReference type="EMBL" id="LAZR01021362">
    <property type="protein sequence ID" value="KKL85594.1"/>
    <property type="molecule type" value="Genomic_DNA"/>
</dbReference>
<sequence>MMSVTKTEATPVAVMCKDCEWSGHITEILAENLIGLSLGDCSINGLGEFVCPKCSGLVRRTIH</sequence>
<gene>
    <name evidence="1" type="ORF">LCGC14_1953190</name>
</gene>
<proteinExistence type="predicted"/>
<organism evidence="1">
    <name type="scientific">marine sediment metagenome</name>
    <dbReference type="NCBI Taxonomy" id="412755"/>
    <lineage>
        <taxon>unclassified sequences</taxon>
        <taxon>metagenomes</taxon>
        <taxon>ecological metagenomes</taxon>
    </lineage>
</organism>
<accession>A0A0F9FGR3</accession>
<dbReference type="AlphaFoldDB" id="A0A0F9FGR3"/>
<comment type="caution">
    <text evidence="1">The sequence shown here is derived from an EMBL/GenBank/DDBJ whole genome shotgun (WGS) entry which is preliminary data.</text>
</comment>
<reference evidence="1" key="1">
    <citation type="journal article" date="2015" name="Nature">
        <title>Complex archaea that bridge the gap between prokaryotes and eukaryotes.</title>
        <authorList>
            <person name="Spang A."/>
            <person name="Saw J.H."/>
            <person name="Jorgensen S.L."/>
            <person name="Zaremba-Niedzwiedzka K."/>
            <person name="Martijn J."/>
            <person name="Lind A.E."/>
            <person name="van Eijk R."/>
            <person name="Schleper C."/>
            <person name="Guy L."/>
            <person name="Ettema T.J."/>
        </authorList>
    </citation>
    <scope>NUCLEOTIDE SEQUENCE</scope>
</reference>